<proteinExistence type="predicted"/>
<protein>
    <submittedName>
        <fullName evidence="1">HAD family hydrolase</fullName>
    </submittedName>
</protein>
<dbReference type="PANTHER" id="PTHR19288">
    <property type="entry name" value="4-NITROPHENYLPHOSPHATASE-RELATED"/>
    <property type="match status" value="1"/>
</dbReference>
<dbReference type="InterPro" id="IPR023214">
    <property type="entry name" value="HAD_sf"/>
</dbReference>
<dbReference type="SUPFAM" id="SSF56784">
    <property type="entry name" value="HAD-like"/>
    <property type="match status" value="1"/>
</dbReference>
<dbReference type="RefSeq" id="WP_108578139.1">
    <property type="nucleotide sequence ID" value="NZ_CP026952.1"/>
</dbReference>
<dbReference type="InterPro" id="IPR036412">
    <property type="entry name" value="HAD-like_sf"/>
</dbReference>
<reference evidence="2" key="1">
    <citation type="submission" date="2018-01" db="EMBL/GenBank/DDBJ databases">
        <authorList>
            <person name="Li J."/>
        </authorList>
    </citation>
    <scope>NUCLEOTIDE SEQUENCE [LARGE SCALE GENOMIC DNA]</scope>
    <source>
        <strain evidence="2">592</strain>
    </source>
</reference>
<dbReference type="GO" id="GO:0005737">
    <property type="term" value="C:cytoplasm"/>
    <property type="evidence" value="ECO:0007669"/>
    <property type="project" value="TreeGrafter"/>
</dbReference>
<dbReference type="Pfam" id="PF13242">
    <property type="entry name" value="Hydrolase_like"/>
    <property type="match status" value="1"/>
</dbReference>
<keyword evidence="1" id="KW-0378">Hydrolase</keyword>
<evidence type="ECO:0000313" key="2">
    <source>
        <dbReference type="Proteomes" id="UP000244384"/>
    </source>
</evidence>
<organism evidence="1 2">
    <name type="scientific">Aeromicrobium chenweiae</name>
    <dbReference type="NCBI Taxonomy" id="2079793"/>
    <lineage>
        <taxon>Bacteria</taxon>
        <taxon>Bacillati</taxon>
        <taxon>Actinomycetota</taxon>
        <taxon>Actinomycetes</taxon>
        <taxon>Propionibacteriales</taxon>
        <taxon>Nocardioidaceae</taxon>
        <taxon>Aeromicrobium</taxon>
    </lineage>
</organism>
<accession>A0A5F2EP37</accession>
<dbReference type="NCBIfam" id="TIGR01460">
    <property type="entry name" value="HAD-SF-IIA"/>
    <property type="match status" value="1"/>
</dbReference>
<dbReference type="EMBL" id="CP026952">
    <property type="protein sequence ID" value="AWB92494.1"/>
    <property type="molecule type" value="Genomic_DNA"/>
</dbReference>
<dbReference type="AlphaFoldDB" id="A0A2S0WMK7"/>
<dbReference type="Gene3D" id="3.40.50.1000">
    <property type="entry name" value="HAD superfamily/HAD-like"/>
    <property type="match status" value="2"/>
</dbReference>
<evidence type="ECO:0000313" key="1">
    <source>
        <dbReference type="EMBL" id="AWB92494.1"/>
    </source>
</evidence>
<gene>
    <name evidence="1" type="ORF">C3E78_09935</name>
</gene>
<accession>A0A2S0WMK7</accession>
<dbReference type="Pfam" id="PF13344">
    <property type="entry name" value="Hydrolase_6"/>
    <property type="match status" value="1"/>
</dbReference>
<keyword evidence="2" id="KW-1185">Reference proteome</keyword>
<dbReference type="PANTHER" id="PTHR19288:SF95">
    <property type="entry name" value="D-GLYCEROL 3-PHOSPHATE PHOSPHATASE"/>
    <property type="match status" value="1"/>
</dbReference>
<dbReference type="GO" id="GO:0016791">
    <property type="term" value="F:phosphatase activity"/>
    <property type="evidence" value="ECO:0007669"/>
    <property type="project" value="TreeGrafter"/>
</dbReference>
<dbReference type="OrthoDB" id="9810449at2"/>
<dbReference type="KEGG" id="aez:C3E78_09935"/>
<sequence>MTSTPQDVLGSTTRELSATYDLAMLDLDGVVYLGPDAIPGAADALRAARESGLRLAYITNNASRPALEVAKKLREMDMPELADEDVVTSAQAVAHLVADAVPAGSRVLLVGGAGLRVPLEERGLECVTSLDESPVAVVQGFHGDVGWAQLAEASYAIQSGLPWYVSNTDLTVPTPRGIAPGNGSLVQAVRNATGAVPVVAGKPERALFDETIARVGGRHPLMVGDRLDTDIDGAIAAGIDSLVVLTGVSSLAEIAAAVPGHRPTYVAADLHGLGDTHHPVRIEDGRARCAGAEAVIRDGVVSVVAGGARETDTLRAVVALAWDATDRCDTPVVLDGTLDA</sequence>
<dbReference type="Proteomes" id="UP000244384">
    <property type="component" value="Chromosome"/>
</dbReference>
<dbReference type="InterPro" id="IPR006357">
    <property type="entry name" value="HAD-SF_hydro_IIA"/>
</dbReference>
<name>A0A2S0WMK7_9ACTN</name>